<dbReference type="InterPro" id="IPR038475">
    <property type="entry name" value="RecG_C_sf"/>
</dbReference>
<evidence type="ECO:0000313" key="4">
    <source>
        <dbReference type="EMBL" id="PWD97743.1"/>
    </source>
</evidence>
<dbReference type="GO" id="GO:0003700">
    <property type="term" value="F:DNA-binding transcription factor activity"/>
    <property type="evidence" value="ECO:0007669"/>
    <property type="project" value="InterPro"/>
</dbReference>
<dbReference type="InterPro" id="IPR036390">
    <property type="entry name" value="WH_DNA-bd_sf"/>
</dbReference>
<dbReference type="Pfam" id="PF08279">
    <property type="entry name" value="HTH_11"/>
    <property type="match status" value="1"/>
</dbReference>
<name>A0A2U2B3V3_9BACT</name>
<comment type="caution">
    <text evidence="4">The sequence shown here is derived from an EMBL/GenBank/DDBJ whole genome shotgun (WGS) entry which is preliminary data.</text>
</comment>
<accession>A0A2U2B3V3</accession>
<sequence>MDFVKKHINKEIIITEAPRNTQKWQYPLEAIREIIINMVVHRDYRSSSDSIVKIFDNKIEFYNPGKLPDSITIDDLIANNYKSTPRNKLIADFCKSIGIIEKYGSGIQRVIRYFNDEGLPLPHFKNISEGFLVTVFTNEKTNVTENVTEKREFQILNILRENNVITTSELAKLLNVTRRTIARDIEKLKIEGMIKRLGPDKGGRWRVL</sequence>
<dbReference type="AlphaFoldDB" id="A0A2U2B3V3"/>
<dbReference type="InterPro" id="IPR001034">
    <property type="entry name" value="DeoR_HTH"/>
</dbReference>
<dbReference type="SUPFAM" id="SSF46785">
    <property type="entry name" value="Winged helix' DNA-binding domain"/>
    <property type="match status" value="1"/>
</dbReference>
<protein>
    <recommendedName>
        <fullName evidence="3">HTH deoR-type domain-containing protein</fullName>
    </recommendedName>
</protein>
<dbReference type="InterPro" id="IPR013196">
    <property type="entry name" value="HTH_11"/>
</dbReference>
<keyword evidence="5" id="KW-1185">Reference proteome</keyword>
<organism evidence="4 5">
    <name type="scientific">Marinilabilia rubra</name>
    <dbReference type="NCBI Taxonomy" id="2162893"/>
    <lineage>
        <taxon>Bacteria</taxon>
        <taxon>Pseudomonadati</taxon>
        <taxon>Bacteroidota</taxon>
        <taxon>Bacteroidia</taxon>
        <taxon>Marinilabiliales</taxon>
        <taxon>Marinilabiliaceae</taxon>
        <taxon>Marinilabilia</taxon>
    </lineage>
</organism>
<dbReference type="RefSeq" id="WP_109266081.1">
    <property type="nucleotide sequence ID" value="NZ_QEWP01000026.1"/>
</dbReference>
<dbReference type="Gene3D" id="3.30.565.60">
    <property type="match status" value="1"/>
</dbReference>
<dbReference type="Proteomes" id="UP000244956">
    <property type="component" value="Unassembled WGS sequence"/>
</dbReference>
<dbReference type="Pfam" id="PF13749">
    <property type="entry name" value="HATPase_c_4"/>
    <property type="match status" value="1"/>
</dbReference>
<gene>
    <name evidence="4" type="ORF">DDZ16_19090</name>
</gene>
<proteinExistence type="predicted"/>
<evidence type="ECO:0000313" key="5">
    <source>
        <dbReference type="Proteomes" id="UP000244956"/>
    </source>
</evidence>
<dbReference type="InterPro" id="IPR036388">
    <property type="entry name" value="WH-like_DNA-bd_sf"/>
</dbReference>
<keyword evidence="2" id="KW-0804">Transcription</keyword>
<keyword evidence="1" id="KW-0805">Transcription regulation</keyword>
<evidence type="ECO:0000256" key="1">
    <source>
        <dbReference type="ARBA" id="ARBA00023015"/>
    </source>
</evidence>
<evidence type="ECO:0000256" key="2">
    <source>
        <dbReference type="ARBA" id="ARBA00023163"/>
    </source>
</evidence>
<dbReference type="PANTHER" id="PTHR30595:SF6">
    <property type="entry name" value="SCHLAFEN ALBA-2 DOMAIN-CONTAINING PROTEIN"/>
    <property type="match status" value="1"/>
</dbReference>
<dbReference type="PROSITE" id="PS51000">
    <property type="entry name" value="HTH_DEOR_2"/>
    <property type="match status" value="1"/>
</dbReference>
<evidence type="ECO:0000259" key="3">
    <source>
        <dbReference type="PROSITE" id="PS51000"/>
    </source>
</evidence>
<dbReference type="OrthoDB" id="1120869at2"/>
<dbReference type="SMART" id="SM00420">
    <property type="entry name" value="HTH_DEOR"/>
    <property type="match status" value="1"/>
</dbReference>
<feature type="domain" description="HTH deoR-type" evidence="3">
    <location>
        <begin position="148"/>
        <end position="203"/>
    </location>
</feature>
<reference evidence="4 5" key="1">
    <citation type="submission" date="2018-05" db="EMBL/GenBank/DDBJ databases">
        <title>Marinilabilia rubrum sp. nov., isolated from saltern sediment.</title>
        <authorList>
            <person name="Zhang R."/>
        </authorList>
    </citation>
    <scope>NUCLEOTIDE SEQUENCE [LARGE SCALE GENOMIC DNA]</scope>
    <source>
        <strain evidence="4 5">WTE16</strain>
    </source>
</reference>
<dbReference type="PANTHER" id="PTHR30595">
    <property type="entry name" value="GLPR-RELATED TRANSCRIPTIONAL REPRESSOR"/>
    <property type="match status" value="1"/>
</dbReference>
<dbReference type="EMBL" id="QEWP01000026">
    <property type="protein sequence ID" value="PWD97743.1"/>
    <property type="molecule type" value="Genomic_DNA"/>
</dbReference>
<dbReference type="Gene3D" id="1.10.10.10">
    <property type="entry name" value="Winged helix-like DNA-binding domain superfamily/Winged helix DNA-binding domain"/>
    <property type="match status" value="1"/>
</dbReference>